<dbReference type="OrthoDB" id="538364at2759"/>
<sequence length="119" mass="13213">MPAGQHAGERRDRPISFAIIMHGALTWLPPYAEYDDTTQVMAQHAAWNDSQPIFRPQLPPDEELPQVSRGSSSLAAYKQLMVECWAQRPEDRPSFGKAADRLQALILAEQAAASERASP</sequence>
<dbReference type="Gene3D" id="1.10.510.10">
    <property type="entry name" value="Transferase(Phosphotransferase) domain 1"/>
    <property type="match status" value="1"/>
</dbReference>
<dbReference type="EMBL" id="PGGS01000238">
    <property type="protein sequence ID" value="PNH06406.1"/>
    <property type="molecule type" value="Genomic_DNA"/>
</dbReference>
<name>A0A2J8A1K2_9CHLO</name>
<comment type="caution">
    <text evidence="1">The sequence shown here is derived from an EMBL/GenBank/DDBJ whole genome shotgun (WGS) entry which is preliminary data.</text>
</comment>
<gene>
    <name evidence="1" type="ORF">TSOC_007198</name>
</gene>
<evidence type="ECO:0000313" key="2">
    <source>
        <dbReference type="Proteomes" id="UP000236333"/>
    </source>
</evidence>
<dbReference type="Proteomes" id="UP000236333">
    <property type="component" value="Unassembled WGS sequence"/>
</dbReference>
<reference evidence="1 2" key="1">
    <citation type="journal article" date="2017" name="Mol. Biol. Evol.">
        <title>The 4-celled Tetrabaena socialis nuclear genome reveals the essential components for genetic control of cell number at the origin of multicellularity in the volvocine lineage.</title>
        <authorList>
            <person name="Featherston J."/>
            <person name="Arakaki Y."/>
            <person name="Hanschen E.R."/>
            <person name="Ferris P.J."/>
            <person name="Michod R.E."/>
            <person name="Olson B.J.S.C."/>
            <person name="Nozaki H."/>
            <person name="Durand P.M."/>
        </authorList>
    </citation>
    <scope>NUCLEOTIDE SEQUENCE [LARGE SCALE GENOMIC DNA]</scope>
    <source>
        <strain evidence="1 2">NIES-571</strain>
    </source>
</reference>
<evidence type="ECO:0008006" key="3">
    <source>
        <dbReference type="Google" id="ProtNLM"/>
    </source>
</evidence>
<dbReference type="InterPro" id="IPR011009">
    <property type="entry name" value="Kinase-like_dom_sf"/>
</dbReference>
<protein>
    <recommendedName>
        <fullName evidence="3">Serine-threonine/tyrosine-protein kinase catalytic domain-containing protein</fullName>
    </recommendedName>
</protein>
<proteinExistence type="predicted"/>
<dbReference type="AlphaFoldDB" id="A0A2J8A1K2"/>
<keyword evidence="2" id="KW-1185">Reference proteome</keyword>
<evidence type="ECO:0000313" key="1">
    <source>
        <dbReference type="EMBL" id="PNH06406.1"/>
    </source>
</evidence>
<dbReference type="SUPFAM" id="SSF56112">
    <property type="entry name" value="Protein kinase-like (PK-like)"/>
    <property type="match status" value="1"/>
</dbReference>
<accession>A0A2J8A1K2</accession>
<organism evidence="1 2">
    <name type="scientific">Tetrabaena socialis</name>
    <dbReference type="NCBI Taxonomy" id="47790"/>
    <lineage>
        <taxon>Eukaryota</taxon>
        <taxon>Viridiplantae</taxon>
        <taxon>Chlorophyta</taxon>
        <taxon>core chlorophytes</taxon>
        <taxon>Chlorophyceae</taxon>
        <taxon>CS clade</taxon>
        <taxon>Chlamydomonadales</taxon>
        <taxon>Tetrabaenaceae</taxon>
        <taxon>Tetrabaena</taxon>
    </lineage>
</organism>